<evidence type="ECO:0000313" key="5">
    <source>
        <dbReference type="Proteomes" id="UP000516446"/>
    </source>
</evidence>
<dbReference type="RefSeq" id="WP_006846182.1">
    <property type="nucleotide sequence ID" value="NZ_CP026847.1"/>
</dbReference>
<dbReference type="GO" id="GO:0010181">
    <property type="term" value="F:FMN binding"/>
    <property type="evidence" value="ECO:0007669"/>
    <property type="project" value="InterPro"/>
</dbReference>
<dbReference type="InterPro" id="IPR001155">
    <property type="entry name" value="OxRdtase_FMN_N"/>
</dbReference>
<dbReference type="SUPFAM" id="SSF51395">
    <property type="entry name" value="FMN-linked oxidoreductases"/>
    <property type="match status" value="1"/>
</dbReference>
<evidence type="ECO:0000259" key="3">
    <source>
        <dbReference type="Pfam" id="PF00724"/>
    </source>
</evidence>
<dbReference type="Gene3D" id="3.20.20.70">
    <property type="entry name" value="Aldolase class I"/>
    <property type="match status" value="1"/>
</dbReference>
<dbReference type="InterPro" id="IPR051799">
    <property type="entry name" value="NADH_flavin_oxidoreductase"/>
</dbReference>
<keyword evidence="2" id="KW-0560">Oxidoreductase</keyword>
<dbReference type="PANTHER" id="PTHR43656">
    <property type="entry name" value="BINDING OXIDOREDUCTASE, PUTATIVE (AFU_ORTHOLOGUE AFUA_2G08260)-RELATED"/>
    <property type="match status" value="1"/>
</dbReference>
<evidence type="ECO:0000256" key="1">
    <source>
        <dbReference type="ARBA" id="ARBA00022630"/>
    </source>
</evidence>
<dbReference type="Proteomes" id="UP000516446">
    <property type="component" value="Chromosome"/>
</dbReference>
<proteinExistence type="predicted"/>
<dbReference type="EMBL" id="CP043431">
    <property type="protein sequence ID" value="QNT64449.1"/>
    <property type="molecule type" value="Genomic_DNA"/>
</dbReference>
<sequence>MTYKFLNPITLKHGANLRNRIAMAPTTLDSSFYDGHVSKDEIKYYATRAGGPGMIIVEAAYIEELGKGFPGQISIADDSLIKGLSRIATGIKNGGSKAVLQLHHSGRLTNHNLLNGKQPVGPSPIADPNGGELPRALTSEEVEQVIESYVQAVRRAIEAGFDGIEIHGANKFLPQQFFSRQSNKRQDKWGDKYRFILELIDKISEIVSEMATNHFIIGYRMSPEETFEGGYHYNDSIELAKTISQGGKLDYIHLSQFEAVGTPFVDQDIKTPLVTMFNEALNDDVALITVGGVRNAAQAEKAMDAGADIVAMGIQLMVDPKWVEKHERHEESAVRYILSPADYDDLNIPEPAVRMWLEGGLKDFVRFAKDE</sequence>
<dbReference type="Pfam" id="PF00724">
    <property type="entry name" value="Oxidored_FMN"/>
    <property type="match status" value="1"/>
</dbReference>
<dbReference type="AlphaFoldDB" id="A0A7H1MLW3"/>
<accession>A0A7H1MLW3</accession>
<keyword evidence="5" id="KW-1185">Reference proteome</keyword>
<dbReference type="PANTHER" id="PTHR43656:SF2">
    <property type="entry name" value="BINDING OXIDOREDUCTASE, PUTATIVE (AFU_ORTHOLOGUE AFUA_2G08260)-RELATED"/>
    <property type="match status" value="1"/>
</dbReference>
<protein>
    <submittedName>
        <fullName evidence="4">NADH-dependent flavin oxidoreductase</fullName>
    </submittedName>
</protein>
<name>A0A7H1MLW3_9LACO</name>
<reference evidence="4 5" key="1">
    <citation type="submission" date="2019-08" db="EMBL/GenBank/DDBJ databases">
        <authorList>
            <person name="Chang H.C."/>
            <person name="Mun S.Y."/>
        </authorList>
    </citation>
    <scope>NUCLEOTIDE SEQUENCE [LARGE SCALE GENOMIC DNA]</scope>
    <source>
        <strain evidence="4 5">SK</strain>
    </source>
</reference>
<evidence type="ECO:0000256" key="2">
    <source>
        <dbReference type="ARBA" id="ARBA00023002"/>
    </source>
</evidence>
<gene>
    <name evidence="4" type="ORF">FY536_03750</name>
</gene>
<organism evidence="4 5">
    <name type="scientific">Weissella koreensis</name>
    <dbReference type="NCBI Taxonomy" id="165096"/>
    <lineage>
        <taxon>Bacteria</taxon>
        <taxon>Bacillati</taxon>
        <taxon>Bacillota</taxon>
        <taxon>Bacilli</taxon>
        <taxon>Lactobacillales</taxon>
        <taxon>Lactobacillaceae</taxon>
        <taxon>Weissella</taxon>
    </lineage>
</organism>
<dbReference type="GO" id="GO:0016491">
    <property type="term" value="F:oxidoreductase activity"/>
    <property type="evidence" value="ECO:0007669"/>
    <property type="project" value="UniProtKB-KW"/>
</dbReference>
<feature type="domain" description="NADH:flavin oxidoreductase/NADH oxidase N-terminal" evidence="3">
    <location>
        <begin position="6"/>
        <end position="329"/>
    </location>
</feature>
<keyword evidence="1" id="KW-0285">Flavoprotein</keyword>
<dbReference type="InterPro" id="IPR013785">
    <property type="entry name" value="Aldolase_TIM"/>
</dbReference>
<evidence type="ECO:0000313" key="4">
    <source>
        <dbReference type="EMBL" id="QNT64449.1"/>
    </source>
</evidence>